<accession>A0A1M7K0B9</accession>
<reference evidence="1 2" key="1">
    <citation type="submission" date="2016-11" db="EMBL/GenBank/DDBJ databases">
        <authorList>
            <person name="Jaros S."/>
            <person name="Januszkiewicz K."/>
            <person name="Wedrychowicz H."/>
        </authorList>
    </citation>
    <scope>NUCLEOTIDE SEQUENCE [LARGE SCALE GENOMIC DNA]</scope>
    <source>
        <strain evidence="1 2">DSM 15930</strain>
    </source>
</reference>
<dbReference type="RefSeq" id="WP_073288172.1">
    <property type="nucleotide sequence ID" value="NZ_FRCP01000012.1"/>
</dbReference>
<dbReference type="Proteomes" id="UP000184038">
    <property type="component" value="Unassembled WGS sequence"/>
</dbReference>
<keyword evidence="2" id="KW-1185">Reference proteome</keyword>
<protein>
    <submittedName>
        <fullName evidence="1">Uncharacterized protein</fullName>
    </submittedName>
</protein>
<dbReference type="EMBL" id="FRCP01000012">
    <property type="protein sequence ID" value="SHM58719.1"/>
    <property type="molecule type" value="Genomic_DNA"/>
</dbReference>
<organism evidence="1 2">
    <name type="scientific">Anaerosporobacter mobilis DSM 15930</name>
    <dbReference type="NCBI Taxonomy" id="1120996"/>
    <lineage>
        <taxon>Bacteria</taxon>
        <taxon>Bacillati</taxon>
        <taxon>Bacillota</taxon>
        <taxon>Clostridia</taxon>
        <taxon>Lachnospirales</taxon>
        <taxon>Lachnospiraceae</taxon>
        <taxon>Anaerosporobacter</taxon>
    </lineage>
</organism>
<name>A0A1M7K0B9_9FIRM</name>
<gene>
    <name evidence="1" type="ORF">SAMN02746066_02524</name>
</gene>
<dbReference type="AlphaFoldDB" id="A0A1M7K0B9"/>
<evidence type="ECO:0000313" key="2">
    <source>
        <dbReference type="Proteomes" id="UP000184038"/>
    </source>
</evidence>
<sequence length="248" mass="29765">MNLLQTPLTLLEIERLLEKELRDEEKDYRIIGDLELTYEEFCFLSLKAKGLQRYENDLAIIEKYRFVTLVTWVFSMRYANIEKESYEAMYNKVNKLQQHTMRKTIHVIAGTFEEYGINTYGLDIYSLEGLFALIGIHAGIPNKAHNRLFNILEESLNYKDMNRFEQQLMLDLEPRMTVIYNYMEEDTKKKLFHETREIFIDCRMNNLSLEELKEKYVYASKSILNSLVCWCEELEYYQNQKEIIALYK</sequence>
<evidence type="ECO:0000313" key="1">
    <source>
        <dbReference type="EMBL" id="SHM58719.1"/>
    </source>
</evidence>
<proteinExistence type="predicted"/>